<dbReference type="InterPro" id="IPR012338">
    <property type="entry name" value="Beta-lactam/transpept-like"/>
</dbReference>
<organism evidence="4 5">
    <name type="scientific">Clostridium malenominatum</name>
    <dbReference type="NCBI Taxonomy" id="1539"/>
    <lineage>
        <taxon>Bacteria</taxon>
        <taxon>Bacillati</taxon>
        <taxon>Bacillota</taxon>
        <taxon>Clostridia</taxon>
        <taxon>Eubacteriales</taxon>
        <taxon>Clostridiaceae</taxon>
        <taxon>Clostridium</taxon>
    </lineage>
</organism>
<dbReference type="Pfam" id="PF00905">
    <property type="entry name" value="Transpeptidase"/>
    <property type="match status" value="1"/>
</dbReference>
<dbReference type="Gene3D" id="3.40.710.10">
    <property type="entry name" value="DD-peptidase/beta-lactamase superfamily"/>
    <property type="match status" value="1"/>
</dbReference>
<dbReference type="InterPro" id="IPR050515">
    <property type="entry name" value="Beta-lactam/transpept"/>
</dbReference>
<proteinExistence type="predicted"/>
<dbReference type="Proteomes" id="UP001500339">
    <property type="component" value="Unassembled WGS sequence"/>
</dbReference>
<evidence type="ECO:0000313" key="5">
    <source>
        <dbReference type="Proteomes" id="UP001500339"/>
    </source>
</evidence>
<evidence type="ECO:0000313" key="4">
    <source>
        <dbReference type="EMBL" id="GAA0722156.1"/>
    </source>
</evidence>
<comment type="subcellular location">
    <subcellularLocation>
        <location evidence="1">Membrane</location>
    </subcellularLocation>
</comment>
<name>A0ABN1IVW2_9CLOT</name>
<reference evidence="4 5" key="1">
    <citation type="journal article" date="2019" name="Int. J. Syst. Evol. Microbiol.">
        <title>The Global Catalogue of Microorganisms (GCM) 10K type strain sequencing project: providing services to taxonomists for standard genome sequencing and annotation.</title>
        <authorList>
            <consortium name="The Broad Institute Genomics Platform"/>
            <consortium name="The Broad Institute Genome Sequencing Center for Infectious Disease"/>
            <person name="Wu L."/>
            <person name="Ma J."/>
        </authorList>
    </citation>
    <scope>NUCLEOTIDE SEQUENCE [LARGE SCALE GENOMIC DNA]</scope>
    <source>
        <strain evidence="4 5">JCM 1405</strain>
    </source>
</reference>
<gene>
    <name evidence="4" type="ORF">GCM10008905_13360</name>
</gene>
<evidence type="ECO:0000256" key="2">
    <source>
        <dbReference type="ARBA" id="ARBA00023136"/>
    </source>
</evidence>
<keyword evidence="2" id="KW-0472">Membrane</keyword>
<keyword evidence="5" id="KW-1185">Reference proteome</keyword>
<dbReference type="RefSeq" id="WP_343768048.1">
    <property type="nucleotide sequence ID" value="NZ_BAAACF010000001.1"/>
</dbReference>
<evidence type="ECO:0000256" key="1">
    <source>
        <dbReference type="ARBA" id="ARBA00004370"/>
    </source>
</evidence>
<dbReference type="PANTHER" id="PTHR30627:SF1">
    <property type="entry name" value="PEPTIDOGLYCAN D,D-TRANSPEPTIDASE FTSI"/>
    <property type="match status" value="1"/>
</dbReference>
<protein>
    <submittedName>
        <fullName evidence="4">Penicillin-binding transpeptidase domain-containing protein</fullName>
    </submittedName>
</protein>
<comment type="caution">
    <text evidence="4">The sequence shown here is derived from an EMBL/GenBank/DDBJ whole genome shotgun (WGS) entry which is preliminary data.</text>
</comment>
<dbReference type="EMBL" id="BAAACF010000001">
    <property type="protein sequence ID" value="GAA0722156.1"/>
    <property type="molecule type" value="Genomic_DNA"/>
</dbReference>
<dbReference type="InterPro" id="IPR001460">
    <property type="entry name" value="PCN-bd_Tpept"/>
</dbReference>
<dbReference type="SUPFAM" id="SSF56601">
    <property type="entry name" value="beta-lactamase/transpeptidase-like"/>
    <property type="match status" value="1"/>
</dbReference>
<dbReference type="PANTHER" id="PTHR30627">
    <property type="entry name" value="PEPTIDOGLYCAN D,D-TRANSPEPTIDASE"/>
    <property type="match status" value="1"/>
</dbReference>
<evidence type="ECO:0000259" key="3">
    <source>
        <dbReference type="Pfam" id="PF00905"/>
    </source>
</evidence>
<feature type="domain" description="Penicillin-binding protein transpeptidase" evidence="3">
    <location>
        <begin position="245"/>
        <end position="535"/>
    </location>
</feature>
<accession>A0ABN1IVW2</accession>
<sequence>MRRDRLSWLFLSFLICFIYVYVNIVKLQYNKSDELSVIADSQYTQKEWVSELGYKLLDSTRKDLLEYVTKYNAVILPNIFIRNNTEVEREEVLKLIYILKNYDEEYDLSEGQLSGESQKLYFPVDKETYEKLKRIKDVKGFYVYSYEEIDRSEGWKIENILSSTRNLMDNSLKNSNSLEMQIQEKVKDNKRPYREFVLDMDGDITVKENNEEKLNRNILLTVDRNFQDEIKEILNDKYKDYEQIGVIVLESKTGKIEAMVQKNDKLPNVNIGAETLNGFFPGSIFKTIILEGVLEEGKVSLGEKLTCEGLYESKKDKDKIGHGELTVEEAYVVSCNDIYSQLGNRLGEDKLMELLKGQNIFSKVLGFEKEQKGALESKELKVEDGSLGITAIGQNIRITPLQAVGIVNTIINEGIYIRPQLVMAMIDKDGKVIEEYKTNSERVISEETSEKIKKVMKKVVNEGTGIRAKVEGAEVGGKTGSTERMENGEKFSDGWFIGYFNKEDKYYTAVVFVKNINKDSESGGSTAAPIFGDIVKIKKGDFKAAN</sequence>